<dbReference type="AlphaFoldDB" id="A0A0V0HAF3"/>
<accession>A0A0V0HAF3</accession>
<organism evidence="1">
    <name type="scientific">Solanum chacoense</name>
    <name type="common">Chaco potato</name>
    <dbReference type="NCBI Taxonomy" id="4108"/>
    <lineage>
        <taxon>Eukaryota</taxon>
        <taxon>Viridiplantae</taxon>
        <taxon>Streptophyta</taxon>
        <taxon>Embryophyta</taxon>
        <taxon>Tracheophyta</taxon>
        <taxon>Spermatophyta</taxon>
        <taxon>Magnoliopsida</taxon>
        <taxon>eudicotyledons</taxon>
        <taxon>Gunneridae</taxon>
        <taxon>Pentapetalae</taxon>
        <taxon>asterids</taxon>
        <taxon>lamiids</taxon>
        <taxon>Solanales</taxon>
        <taxon>Solanaceae</taxon>
        <taxon>Solanoideae</taxon>
        <taxon>Solaneae</taxon>
        <taxon>Solanum</taxon>
    </lineage>
</organism>
<reference evidence="1" key="1">
    <citation type="submission" date="2015-12" db="EMBL/GenBank/DDBJ databases">
        <title>Gene expression during late stages of embryo sac development: a critical building block for successful pollen-pistil interactions.</title>
        <authorList>
            <person name="Liu Y."/>
            <person name="Joly V."/>
            <person name="Sabar M."/>
            <person name="Matton D.P."/>
        </authorList>
    </citation>
    <scope>NUCLEOTIDE SEQUENCE</scope>
</reference>
<dbReference type="EMBL" id="GEDG01022838">
    <property type="protein sequence ID" value="JAP17192.1"/>
    <property type="molecule type" value="Transcribed_RNA"/>
</dbReference>
<protein>
    <submittedName>
        <fullName evidence="1">Putative ovule protein</fullName>
    </submittedName>
</protein>
<evidence type="ECO:0000313" key="1">
    <source>
        <dbReference type="EMBL" id="JAP17192.1"/>
    </source>
</evidence>
<sequence length="60" mass="6758">MHDYLILDAGYMTFQNHLTTVKGLDTLMTRFVIGETPKTLTGADNRIKRVIYSVLSINLG</sequence>
<proteinExistence type="predicted"/>
<name>A0A0V0HAF3_SOLCH</name>